<dbReference type="GO" id="GO:0046820">
    <property type="term" value="F:4-amino-4-deoxychorismate synthase activity"/>
    <property type="evidence" value="ECO:0007669"/>
    <property type="project" value="UniProtKB-EC"/>
</dbReference>
<keyword evidence="6" id="KW-0289">Folate biosynthesis</keyword>
<dbReference type="PRINTS" id="PR00095">
    <property type="entry name" value="ANTSNTHASEI"/>
</dbReference>
<dbReference type="GO" id="GO:0000162">
    <property type="term" value="P:L-tryptophan biosynthetic process"/>
    <property type="evidence" value="ECO:0007669"/>
    <property type="project" value="TreeGrafter"/>
</dbReference>
<dbReference type="GeneID" id="8047524"/>
<evidence type="ECO:0000256" key="3">
    <source>
        <dbReference type="ARBA" id="ARBA00005970"/>
    </source>
</evidence>
<evidence type="ECO:0000313" key="14">
    <source>
        <dbReference type="EMBL" id="CAX42362.1"/>
    </source>
</evidence>
<dbReference type="CGD" id="CAL0000170018">
    <property type="gene designation" value="Cd36_44950"/>
</dbReference>
<dbReference type="Gene3D" id="3.60.120.10">
    <property type="entry name" value="Anthranilate synthase"/>
    <property type="match status" value="1"/>
</dbReference>
<dbReference type="UniPathway" id="UPA00077">
    <property type="reaction ID" value="UER00149"/>
</dbReference>
<dbReference type="RefSeq" id="XP_002420142.1">
    <property type="nucleotide sequence ID" value="XM_002420097.1"/>
</dbReference>
<accession>B9WGI8</accession>
<evidence type="ECO:0000313" key="15">
    <source>
        <dbReference type="Proteomes" id="UP000002605"/>
    </source>
</evidence>
<evidence type="ECO:0000259" key="10">
    <source>
        <dbReference type="Pfam" id="PF00117"/>
    </source>
</evidence>
<protein>
    <recommendedName>
        <fullName evidence="4">aminodeoxychorismate synthase</fullName>
        <ecNumber evidence="4">2.6.1.85</ecNumber>
    </recommendedName>
    <alternativeName>
        <fullName evidence="8">Para-aminobenzoate synthase</fullName>
    </alternativeName>
    <alternativeName>
        <fullName evidence="9">p-aminobenzoic acid synthase</fullName>
    </alternativeName>
</protein>
<comment type="similarity">
    <text evidence="3">In the C-terminal section; belongs to the anthranilate synthase component I family.</text>
</comment>
<dbReference type="InterPro" id="IPR006221">
    <property type="entry name" value="TrpG/PapA_dom"/>
</dbReference>
<dbReference type="InterPro" id="IPR017926">
    <property type="entry name" value="GATASE"/>
</dbReference>
<keyword evidence="5" id="KW-0808">Transferase</keyword>
<organism evidence="14 15">
    <name type="scientific">Candida dubliniensis (strain CD36 / ATCC MYA-646 / CBS 7987 / NCPF 3949 / NRRL Y-17841)</name>
    <name type="common">Yeast</name>
    <dbReference type="NCBI Taxonomy" id="573826"/>
    <lineage>
        <taxon>Eukaryota</taxon>
        <taxon>Fungi</taxon>
        <taxon>Dikarya</taxon>
        <taxon>Ascomycota</taxon>
        <taxon>Saccharomycotina</taxon>
        <taxon>Pichiomycetes</taxon>
        <taxon>Debaryomycetaceae</taxon>
        <taxon>Candida/Lodderomyces clade</taxon>
        <taxon>Candida</taxon>
    </lineage>
</organism>
<dbReference type="InterPro" id="IPR005801">
    <property type="entry name" value="ADC_synthase"/>
</dbReference>
<dbReference type="Pfam" id="PF00425">
    <property type="entry name" value="Chorismate_bind"/>
    <property type="match status" value="1"/>
</dbReference>
<dbReference type="GO" id="GO:0046654">
    <property type="term" value="P:tetrahydrofolate biosynthetic process"/>
    <property type="evidence" value="ECO:0007669"/>
    <property type="project" value="UniProtKB-UniPathway"/>
</dbReference>
<dbReference type="VEuPathDB" id="FungiDB:CD36_44950"/>
<dbReference type="OrthoDB" id="64220at2759"/>
<feature type="domain" description="Glutamine amidotransferase" evidence="10">
    <location>
        <begin position="3"/>
        <end position="215"/>
    </location>
</feature>
<evidence type="ECO:0000256" key="6">
    <source>
        <dbReference type="ARBA" id="ARBA00022909"/>
    </source>
</evidence>
<evidence type="ECO:0000259" key="12">
    <source>
        <dbReference type="Pfam" id="PF04715"/>
    </source>
</evidence>
<comment type="pathway">
    <text evidence="2">Cofactor biosynthesis; tetrahydrofolate biosynthesis; 4-aminobenzoate from chorismate: step 1/2.</text>
</comment>
<dbReference type="eggNOG" id="KOG1224">
    <property type="taxonomic scope" value="Eukaryota"/>
</dbReference>
<name>B9WGI8_CANDC</name>
<dbReference type="InterPro" id="IPR015890">
    <property type="entry name" value="Chorismate_C"/>
</dbReference>
<feature type="domain" description="Chorismate-utilising enzyme C-terminal" evidence="11">
    <location>
        <begin position="492"/>
        <end position="773"/>
    </location>
</feature>
<dbReference type="Gene3D" id="3.40.50.880">
    <property type="match status" value="1"/>
</dbReference>
<dbReference type="InterPro" id="IPR029062">
    <property type="entry name" value="Class_I_gatase-like"/>
</dbReference>
<dbReference type="MEROPS" id="C26.958"/>
<sequence>MILLIDSYDSFTNNLAHLLKESTGQEVITIHNDSFTPNEYETFYSQYLPLFQFIVIGPGPGHPAIKSDIGIISWLIKKFQQQDQKEGVDNVVVPILGICLGFQSLCYEFGNEVSRLQKVKHGQIYDIYPVSKNELFPDGESFGSVRYHSLFVEENINGEIIPLAYCYEPLGNDKGNNGDNKILMAMKHKKFPFYGVQYHPESICSSKGSDLIKNFSNIAKQYNETYRRNAFKQNKISNWLDNHAVHEDYLIKDGKFISNDLHNIHFEKLQLDKEILPIDVCDYFYHQKNNDNCDFILLNSASIPGEWSIIGLPTMGKSEIITHSVDDENHIYLSQFGSKTIEKQKLDDSQTVWNFIANRMQNAYISRETIKSRIGNDYGDRELPFWGGYMGLVSYEEGQHVIINKVSNICRSETTTPDLKMIFISRFIAFDHVTKNWFVVAINDSDNSSWGQEIIIDLHKVGKINLANIPDSVNKLAAEGDSDLIDFELPSRDIYKKQFNQCQEYLHSGDSYELCLTTQSKIHLPRYIKPWDIYKVLTLHKNPSPFSCFMDFDDCCLISSSPERFLSWKDDDTQGTGGGGGNKIVQLRPIKGTVKNTDEVTHEMATKILKTPKEMGENLMIVDLIRHDLYQFTDDVEVSQLMAVEEYKTVFQLVSVIQGKLYKQGYHGIDLLHRSLPPGSMTGAPKKRSVELLQDIEAMQKNFVGGRRGIYSGVVGYWSITDDSDWSVIIRSVFHYYNDKENNSTTKLWRIGAGGAITVLSDVDDEWEEMMLKLTSALQAFK</sequence>
<evidence type="ECO:0000256" key="2">
    <source>
        <dbReference type="ARBA" id="ARBA00005009"/>
    </source>
</evidence>
<evidence type="ECO:0000256" key="9">
    <source>
        <dbReference type="ARBA" id="ARBA00031904"/>
    </source>
</evidence>
<dbReference type="PANTHER" id="PTHR11236:SF18">
    <property type="entry name" value="AMINODEOXYCHORISMATE SYNTHASE"/>
    <property type="match status" value="1"/>
</dbReference>
<proteinExistence type="inferred from homology"/>
<evidence type="ECO:0000256" key="8">
    <source>
        <dbReference type="ARBA" id="ARBA00031329"/>
    </source>
</evidence>
<dbReference type="InterPro" id="IPR019999">
    <property type="entry name" value="Anth_synth_I-like"/>
</dbReference>
<evidence type="ECO:0000256" key="4">
    <source>
        <dbReference type="ARBA" id="ARBA00013139"/>
    </source>
</evidence>
<dbReference type="AlphaFoldDB" id="B9WGI8"/>
<dbReference type="PROSITE" id="PS51273">
    <property type="entry name" value="GATASE_TYPE_1"/>
    <property type="match status" value="1"/>
</dbReference>
<dbReference type="InterPro" id="IPR006805">
    <property type="entry name" value="Anth_synth_I_N"/>
</dbReference>
<keyword evidence="7" id="KW-0315">Glutamine amidotransferase</keyword>
<dbReference type="SUPFAM" id="SSF52317">
    <property type="entry name" value="Class I glutamine amidotransferase-like"/>
    <property type="match status" value="1"/>
</dbReference>
<reference evidence="14 15" key="1">
    <citation type="journal article" date="2009" name="Genome Res.">
        <title>Comparative genomics of the fungal pathogens Candida dubliniensis and Candida albicans.</title>
        <authorList>
            <person name="Jackson A.P."/>
            <person name="Gamble J.A."/>
            <person name="Yeomans T."/>
            <person name="Moran G.P."/>
            <person name="Saunders D."/>
            <person name="Harris D."/>
            <person name="Aslett M."/>
            <person name="Barrell J.F."/>
            <person name="Butler G."/>
            <person name="Citiulo F."/>
            <person name="Coleman D.C."/>
            <person name="de Groot P.W.J."/>
            <person name="Goodwin T.J."/>
            <person name="Quail M.A."/>
            <person name="McQuillan J."/>
            <person name="Munro C.A."/>
            <person name="Pain A."/>
            <person name="Poulter R.T."/>
            <person name="Rajandream M.A."/>
            <person name="Renauld H."/>
            <person name="Spiering M.J."/>
            <person name="Tivey A."/>
            <person name="Gow N.A.R."/>
            <person name="Barrell B."/>
            <person name="Sullivan D.J."/>
            <person name="Berriman M."/>
        </authorList>
    </citation>
    <scope>NUCLEOTIDE SEQUENCE [LARGE SCALE GENOMIC DNA]</scope>
    <source>
        <strain evidence="15">CD36 / ATCC MYA-646 / CBS 7987 / NCPF 3949 / NRRL Y-17841</strain>
    </source>
</reference>
<evidence type="ECO:0000256" key="1">
    <source>
        <dbReference type="ARBA" id="ARBA00001000"/>
    </source>
</evidence>
<dbReference type="Proteomes" id="UP000002605">
    <property type="component" value="Chromosome 4"/>
</dbReference>
<dbReference type="KEGG" id="cdu:CD36_44950"/>
<evidence type="ECO:0000313" key="13">
    <source>
        <dbReference type="CGD" id="CAL0000170018"/>
    </source>
</evidence>
<dbReference type="PANTHER" id="PTHR11236">
    <property type="entry name" value="AMINOBENZOATE/ANTHRANILATE SYNTHASE"/>
    <property type="match status" value="1"/>
</dbReference>
<dbReference type="InterPro" id="IPR010117">
    <property type="entry name" value="PabB_fungal"/>
</dbReference>
<dbReference type="GO" id="GO:0005737">
    <property type="term" value="C:cytoplasm"/>
    <property type="evidence" value="ECO:0007669"/>
    <property type="project" value="TreeGrafter"/>
</dbReference>
<evidence type="ECO:0000256" key="7">
    <source>
        <dbReference type="ARBA" id="ARBA00022962"/>
    </source>
</evidence>
<dbReference type="GO" id="GO:0008153">
    <property type="term" value="P:4-aminobenzoate biosynthetic process"/>
    <property type="evidence" value="ECO:0007669"/>
    <property type="project" value="TreeGrafter"/>
</dbReference>
<comment type="catalytic activity">
    <reaction evidence="1">
        <text>chorismate + L-glutamine = 4-amino-4-deoxychorismate + L-glutamate</text>
        <dbReference type="Rhea" id="RHEA:11672"/>
        <dbReference type="ChEBI" id="CHEBI:29748"/>
        <dbReference type="ChEBI" id="CHEBI:29985"/>
        <dbReference type="ChEBI" id="CHEBI:58359"/>
        <dbReference type="ChEBI" id="CHEBI:58406"/>
        <dbReference type="EC" id="2.6.1.85"/>
    </reaction>
</comment>
<keyword evidence="15" id="KW-1185">Reference proteome</keyword>
<dbReference type="Pfam" id="PF04715">
    <property type="entry name" value="Anth_synt_I_N"/>
    <property type="match status" value="1"/>
</dbReference>
<dbReference type="HOGENOM" id="CLU_006493_0_0_1"/>
<feature type="domain" description="Anthranilate synthase component I N-terminal" evidence="12">
    <location>
        <begin position="285"/>
        <end position="439"/>
    </location>
</feature>
<dbReference type="Pfam" id="PF00117">
    <property type="entry name" value="GATase"/>
    <property type="match status" value="1"/>
</dbReference>
<dbReference type="SMR" id="B9WGI8"/>
<evidence type="ECO:0000256" key="5">
    <source>
        <dbReference type="ARBA" id="ARBA00022679"/>
    </source>
</evidence>
<dbReference type="NCBIfam" id="TIGR00566">
    <property type="entry name" value="trpG_papA"/>
    <property type="match status" value="1"/>
</dbReference>
<dbReference type="GO" id="GO:0046656">
    <property type="term" value="P:folic acid biosynthetic process"/>
    <property type="evidence" value="ECO:0007669"/>
    <property type="project" value="UniProtKB-KW"/>
</dbReference>
<dbReference type="CDD" id="cd01743">
    <property type="entry name" value="GATase1_Anthranilate_Synthase"/>
    <property type="match status" value="1"/>
</dbReference>
<gene>
    <name evidence="13" type="ordered locus">Cd36_44950</name>
    <name evidence="14" type="ORF">CD36_44950</name>
</gene>
<dbReference type="SUPFAM" id="SSF56322">
    <property type="entry name" value="ADC synthase"/>
    <property type="match status" value="1"/>
</dbReference>
<dbReference type="EMBL" id="FM992691">
    <property type="protein sequence ID" value="CAX42362.1"/>
    <property type="molecule type" value="Genomic_DNA"/>
</dbReference>
<dbReference type="NCBIfam" id="TIGR01823">
    <property type="entry name" value="PabB-fungal"/>
    <property type="match status" value="1"/>
</dbReference>
<dbReference type="EC" id="2.6.1.85" evidence="4"/>
<evidence type="ECO:0000259" key="11">
    <source>
        <dbReference type="Pfam" id="PF00425"/>
    </source>
</evidence>